<keyword evidence="1" id="KW-0539">Nucleus</keyword>
<proteinExistence type="predicted"/>
<dbReference type="AlphaFoldDB" id="A0A3M7L5U6"/>
<dbReference type="SMART" id="SM00727">
    <property type="entry name" value="STI1"/>
    <property type="match status" value="1"/>
</dbReference>
<dbReference type="CDD" id="cd22701">
    <property type="entry name" value="FHA_FKH1-like"/>
    <property type="match status" value="1"/>
</dbReference>
<protein>
    <recommendedName>
        <fullName evidence="2">FHA domain-containing protein</fullName>
    </recommendedName>
</protein>
<dbReference type="InterPro" id="IPR045178">
    <property type="entry name" value="Fhl1/FHA1"/>
</dbReference>
<reference evidence="4" key="1">
    <citation type="journal article" date="2018" name="Algal Res.">
        <title>Characterization of plant carbon substrate utilization by Auxenochlorella protothecoides.</title>
        <authorList>
            <person name="Vogler B.W."/>
            <person name="Starkenburg S.R."/>
            <person name="Sudasinghe N."/>
            <person name="Schambach J.Y."/>
            <person name="Rollin J.A."/>
            <person name="Pattathil S."/>
            <person name="Barry A.N."/>
        </authorList>
    </citation>
    <scope>NUCLEOTIDE SEQUENCE [LARGE SCALE GENOMIC DNA]</scope>
    <source>
        <strain evidence="4">UTEX 25</strain>
    </source>
</reference>
<feature type="non-terminal residue" evidence="3">
    <location>
        <position position="235"/>
    </location>
</feature>
<dbReference type="InterPro" id="IPR008984">
    <property type="entry name" value="SMAD_FHA_dom_sf"/>
</dbReference>
<feature type="non-terminal residue" evidence="3">
    <location>
        <position position="1"/>
    </location>
</feature>
<dbReference type="PROSITE" id="PS50006">
    <property type="entry name" value="FHA_DOMAIN"/>
    <property type="match status" value="1"/>
</dbReference>
<evidence type="ECO:0000313" key="3">
    <source>
        <dbReference type="EMBL" id="RMZ56866.1"/>
    </source>
</evidence>
<dbReference type="SUPFAM" id="SSF49879">
    <property type="entry name" value="SMAD/FHA domain"/>
    <property type="match status" value="1"/>
</dbReference>
<organism evidence="3 4">
    <name type="scientific">Auxenochlorella protothecoides</name>
    <name type="common">Green microalga</name>
    <name type="synonym">Chlorella protothecoides</name>
    <dbReference type="NCBI Taxonomy" id="3075"/>
    <lineage>
        <taxon>Eukaryota</taxon>
        <taxon>Viridiplantae</taxon>
        <taxon>Chlorophyta</taxon>
        <taxon>core chlorophytes</taxon>
        <taxon>Trebouxiophyceae</taxon>
        <taxon>Chlorellales</taxon>
        <taxon>Chlorellaceae</taxon>
        <taxon>Auxenochlorella</taxon>
    </lineage>
</organism>
<dbReference type="Pfam" id="PF00498">
    <property type="entry name" value="FHA"/>
    <property type="match status" value="1"/>
</dbReference>
<name>A0A3M7L5U6_AUXPR</name>
<accession>A0A3M7L5U6</accession>
<dbReference type="GO" id="GO:0005634">
    <property type="term" value="C:nucleus"/>
    <property type="evidence" value="ECO:0007669"/>
    <property type="project" value="TreeGrafter"/>
</dbReference>
<gene>
    <name evidence="3" type="ORF">APUTEX25_002955</name>
</gene>
<dbReference type="InterPro" id="IPR000253">
    <property type="entry name" value="FHA_dom"/>
</dbReference>
<dbReference type="InterPro" id="IPR006636">
    <property type="entry name" value="STI1_HS-bd"/>
</dbReference>
<dbReference type="EMBL" id="QOKY01000135">
    <property type="protein sequence ID" value="RMZ56866.1"/>
    <property type="molecule type" value="Genomic_DNA"/>
</dbReference>
<evidence type="ECO:0000313" key="4">
    <source>
        <dbReference type="Proteomes" id="UP000279271"/>
    </source>
</evidence>
<dbReference type="PANTHER" id="PTHR21712">
    <property type="entry name" value="PRE-RRNA-PROCESSING PROTEIN FHL1"/>
    <property type="match status" value="1"/>
</dbReference>
<dbReference type="Gene3D" id="2.60.200.20">
    <property type="match status" value="1"/>
</dbReference>
<comment type="caution">
    <text evidence="3">The sequence shown here is derived from an EMBL/GenBank/DDBJ whole genome shotgun (WGS) entry which is preliminary data.</text>
</comment>
<dbReference type="PANTHER" id="PTHR21712:SF29">
    <property type="entry name" value="PRE-RRNA-PROCESSING PROTEIN FHL1"/>
    <property type="match status" value="1"/>
</dbReference>
<evidence type="ECO:0000256" key="1">
    <source>
        <dbReference type="ARBA" id="ARBA00023242"/>
    </source>
</evidence>
<evidence type="ECO:0000259" key="2">
    <source>
        <dbReference type="PROSITE" id="PS50006"/>
    </source>
</evidence>
<dbReference type="GO" id="GO:0060962">
    <property type="term" value="P:regulation of ribosomal protein gene transcription by RNA polymerase II"/>
    <property type="evidence" value="ECO:0007669"/>
    <property type="project" value="InterPro"/>
</dbReference>
<feature type="domain" description="FHA" evidence="2">
    <location>
        <begin position="54"/>
        <end position="108"/>
    </location>
</feature>
<dbReference type="GO" id="GO:0043565">
    <property type="term" value="F:sequence-specific DNA binding"/>
    <property type="evidence" value="ECO:0007669"/>
    <property type="project" value="TreeGrafter"/>
</dbReference>
<sequence>QRPAKCCVVAMTTVLAPLQNGGLEQPGLDPRVLQCGFARLLGKDVDYIVRKYEIVLGRRSKASTLDVILGDFMSVSRQHARILYSFPSARWELQVLGKNGVAVDGVTYLPGGDPVPLASRALLQIGQDVSFHFLLPSSTRRRHVSVIRVSGPDPIEPSPAAREAAEWGHASVAAQQAQQAAPQQPGPQALLAALSGHPGVQQALASNPGILQALLGNPALLQALLGNPGILQALL</sequence>
<dbReference type="Proteomes" id="UP000279271">
    <property type="component" value="Unassembled WGS sequence"/>
</dbReference>